<feature type="transmembrane region" description="Helical" evidence="1">
    <location>
        <begin position="74"/>
        <end position="97"/>
    </location>
</feature>
<feature type="transmembrane region" description="Helical" evidence="1">
    <location>
        <begin position="104"/>
        <end position="123"/>
    </location>
</feature>
<reference evidence="3" key="1">
    <citation type="journal article" date="2011" name="J. Bacteriol.">
        <title>Genome sequences of eight morphologically diverse alphaproteobacteria.</title>
        <authorList>
            <consortium name="US DOE Joint Genome Institute"/>
            <person name="Brown P.J."/>
            <person name="Kysela D.T."/>
            <person name="Buechlein A."/>
            <person name="Hemmerich C."/>
            <person name="Brun Y.V."/>
        </authorList>
    </citation>
    <scope>NUCLEOTIDE SEQUENCE [LARGE SCALE GENOMIC DNA]</scope>
    <source>
        <strain evidence="3">ATCC 49814 / DSM 5838 / IFAM 1418</strain>
    </source>
</reference>
<dbReference type="KEGG" id="hba:Hbal_2111"/>
<organism evidence="2 3">
    <name type="scientific">Hirschia baltica (strain ATCC 49814 / DSM 5838 / IFAM 1418)</name>
    <dbReference type="NCBI Taxonomy" id="582402"/>
    <lineage>
        <taxon>Bacteria</taxon>
        <taxon>Pseudomonadati</taxon>
        <taxon>Pseudomonadota</taxon>
        <taxon>Alphaproteobacteria</taxon>
        <taxon>Hyphomonadales</taxon>
        <taxon>Hyphomonadaceae</taxon>
        <taxon>Hirschia</taxon>
    </lineage>
</organism>
<evidence type="ECO:0008006" key="4">
    <source>
        <dbReference type="Google" id="ProtNLM"/>
    </source>
</evidence>
<evidence type="ECO:0000313" key="2">
    <source>
        <dbReference type="EMBL" id="ACT59793.1"/>
    </source>
</evidence>
<keyword evidence="1" id="KW-1133">Transmembrane helix</keyword>
<evidence type="ECO:0000313" key="3">
    <source>
        <dbReference type="Proteomes" id="UP000002745"/>
    </source>
</evidence>
<accession>C6XLW1</accession>
<gene>
    <name evidence="2" type="ordered locus">Hbal_2111</name>
</gene>
<dbReference type="AlphaFoldDB" id="C6XLW1"/>
<proteinExistence type="predicted"/>
<dbReference type="EMBL" id="CP001678">
    <property type="protein sequence ID" value="ACT59793.1"/>
    <property type="molecule type" value="Genomic_DNA"/>
</dbReference>
<dbReference type="HOGENOM" id="CLU_136269_0_0_5"/>
<dbReference type="Pfam" id="PF08570">
    <property type="entry name" value="DUF1761"/>
    <property type="match status" value="1"/>
</dbReference>
<keyword evidence="1" id="KW-0812">Transmembrane</keyword>
<evidence type="ECO:0000256" key="1">
    <source>
        <dbReference type="SAM" id="Phobius"/>
    </source>
</evidence>
<dbReference type="OrthoDB" id="7191819at2"/>
<dbReference type="RefSeq" id="WP_015827943.1">
    <property type="nucleotide sequence ID" value="NC_012982.1"/>
</dbReference>
<dbReference type="Proteomes" id="UP000002745">
    <property type="component" value="Chromosome"/>
</dbReference>
<dbReference type="InterPro" id="IPR013879">
    <property type="entry name" value="DUF1761"/>
</dbReference>
<keyword evidence="3" id="KW-1185">Reference proteome</keyword>
<feature type="transmembrane region" description="Helical" evidence="1">
    <location>
        <begin position="135"/>
        <end position="158"/>
    </location>
</feature>
<sequence>MLRIGGINVIGVVLATIAFYMIGFLFYGLFFKDVWTAHTLASTGVAELDSIRQMTPERLEAAWYKAFPDANPTLLMGLGFLNTLITTIVLAVVLRFLTAGAATIASYAGFALLLAIGFSITSISYDHIYAGKSLILFWIDTAHICIGFIVSAVILSLFE</sequence>
<dbReference type="eggNOG" id="ENOG5031BJ1">
    <property type="taxonomic scope" value="Bacteria"/>
</dbReference>
<feature type="transmembrane region" description="Helical" evidence="1">
    <location>
        <begin position="7"/>
        <end position="30"/>
    </location>
</feature>
<keyword evidence="1" id="KW-0472">Membrane</keyword>
<name>C6XLW1_HIRBI</name>
<protein>
    <recommendedName>
        <fullName evidence="4">DUF1761 domain-containing protein</fullName>
    </recommendedName>
</protein>